<comment type="caution">
    <text evidence="6">The sequence shown here is derived from an EMBL/GenBank/DDBJ whole genome shotgun (WGS) entry which is preliminary data.</text>
</comment>
<dbReference type="EMBL" id="VIRV01000013">
    <property type="protein sequence ID" value="MBY0759274.1"/>
    <property type="molecule type" value="Genomic_DNA"/>
</dbReference>
<protein>
    <recommendedName>
        <fullName evidence="3">RNA pseudouridylate synthase</fullName>
    </recommendedName>
    <alternativeName>
        <fullName evidence="4">RNA-uridine isomerase</fullName>
    </alternativeName>
</protein>
<name>A0ABS7L893_9FIRM</name>
<comment type="similarity">
    <text evidence="2">Belongs to the pseudouridine synthase RluA family.</text>
</comment>
<sequence>MRRSPVKPEILYEDNDIIVCRKPANIAVQTAALSSGDLVSVLKNHLYRQARKASTPQKGEPYLAVIHRLDQPVEGLLVFGKTKKAASDLSRQLQKDHFGKYYKAVVQGFAPMDEGELCDYLVKDGKTNLSRVCTPSTPGAKKASLHYRVLSKKEEKGVTLSLLEIHLHTGRHHQIRVQLAHAGCPLLGDRKYNPTGLCVSGLALCACRLEFLHPVTKELMRFETESQSPSFEFPIF</sequence>
<keyword evidence="7" id="KW-1185">Reference proteome</keyword>
<accession>A0ABS7L893</accession>
<evidence type="ECO:0000256" key="3">
    <source>
        <dbReference type="ARBA" id="ARBA00031870"/>
    </source>
</evidence>
<dbReference type="InterPro" id="IPR020103">
    <property type="entry name" value="PsdUridine_synth_cat_dom_sf"/>
</dbReference>
<dbReference type="InterPro" id="IPR006145">
    <property type="entry name" value="PsdUridine_synth_RsuA/RluA"/>
</dbReference>
<evidence type="ECO:0000256" key="1">
    <source>
        <dbReference type="ARBA" id="ARBA00000073"/>
    </source>
</evidence>
<dbReference type="Gene3D" id="3.30.2350.10">
    <property type="entry name" value="Pseudouridine synthase"/>
    <property type="match status" value="1"/>
</dbReference>
<evidence type="ECO:0000313" key="7">
    <source>
        <dbReference type="Proteomes" id="UP000779049"/>
    </source>
</evidence>
<dbReference type="InterPro" id="IPR050188">
    <property type="entry name" value="RluA_PseudoU_synthase"/>
</dbReference>
<comment type="catalytic activity">
    <reaction evidence="1">
        <text>a uridine in RNA = a pseudouridine in RNA</text>
        <dbReference type="Rhea" id="RHEA:48348"/>
        <dbReference type="Rhea" id="RHEA-COMP:12068"/>
        <dbReference type="Rhea" id="RHEA-COMP:12069"/>
        <dbReference type="ChEBI" id="CHEBI:65314"/>
        <dbReference type="ChEBI" id="CHEBI:65315"/>
    </reaction>
</comment>
<dbReference type="CDD" id="cd02869">
    <property type="entry name" value="PseudoU_synth_RluA_like"/>
    <property type="match status" value="1"/>
</dbReference>
<proteinExistence type="inferred from homology"/>
<evidence type="ECO:0000313" key="6">
    <source>
        <dbReference type="EMBL" id="MBY0759274.1"/>
    </source>
</evidence>
<gene>
    <name evidence="6" type="ORF">FLB61_09290</name>
</gene>
<feature type="domain" description="Pseudouridine synthase RsuA/RluA-like" evidence="5">
    <location>
        <begin position="16"/>
        <end position="181"/>
    </location>
</feature>
<reference evidence="6 7" key="1">
    <citation type="journal article" date="2020" name="New Microbes New Infect">
        <title>Sellimonas caecigallum sp. nov., description and genome sequence of a new member of the Sellimonas genus isolated from the cecum of feral chicken.</title>
        <authorList>
            <person name="Wongkuna S."/>
            <person name="Ghimire S."/>
            <person name="Antony L."/>
            <person name="Chankhamhaengdecha S."/>
            <person name="Janvilisri T."/>
            <person name="Scaria J."/>
        </authorList>
    </citation>
    <scope>NUCLEOTIDE SEQUENCE [LARGE SCALE GENOMIC DNA]</scope>
    <source>
        <strain evidence="6 7">SW451</strain>
    </source>
</reference>
<evidence type="ECO:0000256" key="2">
    <source>
        <dbReference type="ARBA" id="ARBA00010876"/>
    </source>
</evidence>
<evidence type="ECO:0000259" key="5">
    <source>
        <dbReference type="Pfam" id="PF00849"/>
    </source>
</evidence>
<evidence type="ECO:0000256" key="4">
    <source>
        <dbReference type="ARBA" id="ARBA00033164"/>
    </source>
</evidence>
<dbReference type="Pfam" id="PF00849">
    <property type="entry name" value="PseudoU_synth_2"/>
    <property type="match status" value="1"/>
</dbReference>
<dbReference type="SUPFAM" id="SSF55120">
    <property type="entry name" value="Pseudouridine synthase"/>
    <property type="match status" value="1"/>
</dbReference>
<dbReference type="Proteomes" id="UP000779049">
    <property type="component" value="Unassembled WGS sequence"/>
</dbReference>
<organism evidence="6 7">
    <name type="scientific">Sellimonas caecigallum</name>
    <dbReference type="NCBI Taxonomy" id="2592333"/>
    <lineage>
        <taxon>Bacteria</taxon>
        <taxon>Bacillati</taxon>
        <taxon>Bacillota</taxon>
        <taxon>Clostridia</taxon>
        <taxon>Lachnospirales</taxon>
        <taxon>Lachnospiraceae</taxon>
        <taxon>Sellimonas</taxon>
    </lineage>
</organism>
<dbReference type="PANTHER" id="PTHR21600">
    <property type="entry name" value="MITOCHONDRIAL RNA PSEUDOURIDINE SYNTHASE"/>
    <property type="match status" value="1"/>
</dbReference>
<dbReference type="PANTHER" id="PTHR21600:SF87">
    <property type="entry name" value="RNA PSEUDOURIDYLATE SYNTHASE DOMAIN-CONTAINING PROTEIN 1"/>
    <property type="match status" value="1"/>
</dbReference>